<evidence type="ECO:0000256" key="1">
    <source>
        <dbReference type="SAM" id="MobiDB-lite"/>
    </source>
</evidence>
<protein>
    <submittedName>
        <fullName evidence="2">Uncharacterized protein</fullName>
    </submittedName>
</protein>
<reference evidence="2 3" key="1">
    <citation type="submission" date="2018-11" db="EMBL/GenBank/DDBJ databases">
        <title>Draft genome of Simplicispira Flexivirga sp. BO-16.</title>
        <authorList>
            <person name="Im W.T."/>
        </authorList>
    </citation>
    <scope>NUCLEOTIDE SEQUENCE [LARGE SCALE GENOMIC DNA]</scope>
    <source>
        <strain evidence="2 3">BO-16</strain>
    </source>
</reference>
<organism evidence="2 3">
    <name type="scientific">Flexivirga caeni</name>
    <dbReference type="NCBI Taxonomy" id="2294115"/>
    <lineage>
        <taxon>Bacteria</taxon>
        <taxon>Bacillati</taxon>
        <taxon>Actinomycetota</taxon>
        <taxon>Actinomycetes</taxon>
        <taxon>Micrococcales</taxon>
        <taxon>Dermacoccaceae</taxon>
        <taxon>Flexivirga</taxon>
    </lineage>
</organism>
<comment type="caution">
    <text evidence="2">The sequence shown here is derived from an EMBL/GenBank/DDBJ whole genome shotgun (WGS) entry which is preliminary data.</text>
</comment>
<dbReference type="AlphaFoldDB" id="A0A3M9LXD3"/>
<name>A0A3M9LXD3_9MICO</name>
<dbReference type="RefSeq" id="WP_123273024.1">
    <property type="nucleotide sequence ID" value="NZ_RJJQ01000026.1"/>
</dbReference>
<feature type="compositionally biased region" description="Basic and acidic residues" evidence="1">
    <location>
        <begin position="40"/>
        <end position="71"/>
    </location>
</feature>
<accession>A0A3M9LXD3</accession>
<dbReference type="EMBL" id="RJJQ01000026">
    <property type="protein sequence ID" value="RNI17961.1"/>
    <property type="molecule type" value="Genomic_DNA"/>
</dbReference>
<evidence type="ECO:0000313" key="3">
    <source>
        <dbReference type="Proteomes" id="UP000271678"/>
    </source>
</evidence>
<keyword evidence="3" id="KW-1185">Reference proteome</keyword>
<dbReference type="Proteomes" id="UP000271678">
    <property type="component" value="Unassembled WGS sequence"/>
</dbReference>
<proteinExistence type="predicted"/>
<gene>
    <name evidence="2" type="ORF">EFY87_18830</name>
</gene>
<evidence type="ECO:0000313" key="2">
    <source>
        <dbReference type="EMBL" id="RNI17961.1"/>
    </source>
</evidence>
<feature type="region of interest" description="Disordered" evidence="1">
    <location>
        <begin position="1"/>
        <end position="71"/>
    </location>
</feature>
<sequence length="71" mass="7327">MSTTNDGQRAKVDQPDGGPGSHPADGGGEENDVASGGVSERAHDEDSSRDADSERDVNPDRDVHGDPETPA</sequence>